<evidence type="ECO:0000256" key="6">
    <source>
        <dbReference type="ARBA" id="ARBA00022485"/>
    </source>
</evidence>
<dbReference type="GO" id="GO:0000155">
    <property type="term" value="F:phosphorelay sensor kinase activity"/>
    <property type="evidence" value="ECO:0007669"/>
    <property type="project" value="InterPro"/>
</dbReference>
<comment type="catalytic activity">
    <reaction evidence="1">
        <text>ATP + protein L-histidine = ADP + protein N-phospho-L-histidine.</text>
        <dbReference type="EC" id="2.7.13.3"/>
    </reaction>
</comment>
<keyword evidence="6" id="KW-0004">4Fe-4S</keyword>
<feature type="domain" description="Histidine kinase" evidence="18">
    <location>
        <begin position="305"/>
        <end position="394"/>
    </location>
</feature>
<keyword evidence="13" id="KW-0408">Iron</keyword>
<evidence type="ECO:0000256" key="1">
    <source>
        <dbReference type="ARBA" id="ARBA00000085"/>
    </source>
</evidence>
<dbReference type="Pfam" id="PF07730">
    <property type="entry name" value="HisKA_3"/>
    <property type="match status" value="1"/>
</dbReference>
<keyword evidence="11" id="KW-0418">Kinase</keyword>
<evidence type="ECO:0000256" key="5">
    <source>
        <dbReference type="ARBA" id="ARBA00017322"/>
    </source>
</evidence>
<dbReference type="GO" id="GO:0046872">
    <property type="term" value="F:metal ion binding"/>
    <property type="evidence" value="ECO:0007669"/>
    <property type="project" value="UniProtKB-KW"/>
</dbReference>
<evidence type="ECO:0000256" key="9">
    <source>
        <dbReference type="ARBA" id="ARBA00022723"/>
    </source>
</evidence>
<keyword evidence="12" id="KW-0067">ATP-binding</keyword>
<comment type="function">
    <text evidence="16">Member of the two-component regulatory system NreB/NreC involved in the control of dissimilatory nitrate/nitrite reduction in response to oxygen. NreB functions as a direct oxygen sensor histidine kinase which is autophosphorylated, in the absence of oxygen, probably at the conserved histidine residue, and transfers its phosphate group probably to a conserved aspartate residue of NreC. NreB/NreC activates the expression of the nitrate (narGHJI) and nitrite (nir) reductase operons, as well as the putative nitrate transporter gene narT.</text>
</comment>
<evidence type="ECO:0000259" key="18">
    <source>
        <dbReference type="PROSITE" id="PS50109"/>
    </source>
</evidence>
<evidence type="ECO:0000256" key="16">
    <source>
        <dbReference type="ARBA" id="ARBA00024827"/>
    </source>
</evidence>
<dbReference type="GO" id="GO:0005524">
    <property type="term" value="F:ATP binding"/>
    <property type="evidence" value="ECO:0007669"/>
    <property type="project" value="UniProtKB-KW"/>
</dbReference>
<keyword evidence="9" id="KW-0479">Metal-binding</keyword>
<dbReference type="PROSITE" id="PS50109">
    <property type="entry name" value="HIS_KIN"/>
    <property type="match status" value="1"/>
</dbReference>
<dbReference type="PRINTS" id="PR00344">
    <property type="entry name" value="BCTRLSENSOR"/>
</dbReference>
<reference evidence="19 20" key="1">
    <citation type="submission" date="2019-05" db="EMBL/GenBank/DDBJ databases">
        <title>Psychrobacillus vulpis sp. nov., a new species isolated from feces of a red fox that inhabits in The Tablas de Daimiel Natural Park, Albacete, Spain.</title>
        <authorList>
            <person name="Rodriguez M."/>
            <person name="Reina J.C."/>
            <person name="Bejar V."/>
            <person name="Llamas I."/>
        </authorList>
    </citation>
    <scope>NUCLEOTIDE SEQUENCE [LARGE SCALE GENOMIC DNA]</scope>
    <source>
        <strain evidence="19 20">NHI-2</strain>
    </source>
</reference>
<evidence type="ECO:0000256" key="4">
    <source>
        <dbReference type="ARBA" id="ARBA00012438"/>
    </source>
</evidence>
<evidence type="ECO:0000256" key="11">
    <source>
        <dbReference type="ARBA" id="ARBA00022777"/>
    </source>
</evidence>
<dbReference type="OrthoDB" id="9781904at2"/>
<accession>A0A544SY66</accession>
<dbReference type="CDD" id="cd16917">
    <property type="entry name" value="HATPase_UhpB-NarQ-NarX-like"/>
    <property type="match status" value="1"/>
</dbReference>
<dbReference type="InterPro" id="IPR005467">
    <property type="entry name" value="His_kinase_dom"/>
</dbReference>
<evidence type="ECO:0000313" key="19">
    <source>
        <dbReference type="EMBL" id="TQR10145.1"/>
    </source>
</evidence>
<protein>
    <recommendedName>
        <fullName evidence="5">Oxygen sensor histidine kinase NreB</fullName>
        <ecNumber evidence="4">2.7.13.3</ecNumber>
    </recommendedName>
    <alternativeName>
        <fullName evidence="17">Nitrogen regulation protein B</fullName>
    </alternativeName>
</protein>
<dbReference type="GO" id="GO:0005737">
    <property type="term" value="C:cytoplasm"/>
    <property type="evidence" value="ECO:0007669"/>
    <property type="project" value="UniProtKB-SubCell"/>
</dbReference>
<keyword evidence="20" id="KW-1185">Reference proteome</keyword>
<evidence type="ECO:0000256" key="17">
    <source>
        <dbReference type="ARBA" id="ARBA00030800"/>
    </source>
</evidence>
<comment type="subcellular location">
    <subcellularLocation>
        <location evidence="3">Cytoplasm</location>
    </subcellularLocation>
</comment>
<evidence type="ECO:0000256" key="10">
    <source>
        <dbReference type="ARBA" id="ARBA00022741"/>
    </source>
</evidence>
<dbReference type="EMBL" id="VDGG01000036">
    <property type="protein sequence ID" value="TQR10145.1"/>
    <property type="molecule type" value="Genomic_DNA"/>
</dbReference>
<evidence type="ECO:0000256" key="14">
    <source>
        <dbReference type="ARBA" id="ARBA00023012"/>
    </source>
</evidence>
<comment type="caution">
    <text evidence="19">The sequence shown here is derived from an EMBL/GenBank/DDBJ whole genome shotgun (WGS) entry which is preliminary data.</text>
</comment>
<dbReference type="EC" id="2.7.13.3" evidence="4"/>
<evidence type="ECO:0000256" key="15">
    <source>
        <dbReference type="ARBA" id="ARBA00023014"/>
    </source>
</evidence>
<keyword evidence="15" id="KW-0411">Iron-sulfur</keyword>
<dbReference type="Proteomes" id="UP000318937">
    <property type="component" value="Unassembled WGS sequence"/>
</dbReference>
<evidence type="ECO:0000256" key="13">
    <source>
        <dbReference type="ARBA" id="ARBA00023004"/>
    </source>
</evidence>
<evidence type="ECO:0000256" key="12">
    <source>
        <dbReference type="ARBA" id="ARBA00022840"/>
    </source>
</evidence>
<keyword evidence="7" id="KW-0963">Cytoplasm</keyword>
<keyword evidence="8" id="KW-0808">Transferase</keyword>
<organism evidence="19 20">
    <name type="scientific">Psychrobacillus soli</name>
    <dbReference type="NCBI Taxonomy" id="1543965"/>
    <lineage>
        <taxon>Bacteria</taxon>
        <taxon>Bacillati</taxon>
        <taxon>Bacillota</taxon>
        <taxon>Bacilli</taxon>
        <taxon>Bacillales</taxon>
        <taxon>Bacillaceae</taxon>
        <taxon>Psychrobacillus</taxon>
    </lineage>
</organism>
<dbReference type="RefSeq" id="WP_142608256.1">
    <property type="nucleotide sequence ID" value="NZ_VDGG01000036.1"/>
</dbReference>
<dbReference type="GO" id="GO:0051539">
    <property type="term" value="F:4 iron, 4 sulfur cluster binding"/>
    <property type="evidence" value="ECO:0007669"/>
    <property type="project" value="UniProtKB-KW"/>
</dbReference>
<evidence type="ECO:0000256" key="7">
    <source>
        <dbReference type="ARBA" id="ARBA00022490"/>
    </source>
</evidence>
<dbReference type="AlphaFoldDB" id="A0A544SY66"/>
<dbReference type="GO" id="GO:0046983">
    <property type="term" value="F:protein dimerization activity"/>
    <property type="evidence" value="ECO:0007669"/>
    <property type="project" value="InterPro"/>
</dbReference>
<comment type="cofactor">
    <cofactor evidence="2">
        <name>[4Fe-4S] cluster</name>
        <dbReference type="ChEBI" id="CHEBI:49883"/>
    </cofactor>
</comment>
<dbReference type="Gene3D" id="3.30.565.10">
    <property type="entry name" value="Histidine kinase-like ATPase, C-terminal domain"/>
    <property type="match status" value="1"/>
</dbReference>
<evidence type="ECO:0000256" key="2">
    <source>
        <dbReference type="ARBA" id="ARBA00001966"/>
    </source>
</evidence>
<evidence type="ECO:0000313" key="20">
    <source>
        <dbReference type="Proteomes" id="UP000318937"/>
    </source>
</evidence>
<sequence>MIKSSELTPKLDSKATLLNEQQEELLIENKKLAETNRKYQDTLENIMSLYRKLYSFSSHKSLERLVEEITITLIKCMQENAAFFWVIDYHSQISYFSNKTSNANLENDLRNDWHHIHGKKESFISTYNQEYFWMKIIRNSQHVGVLGVKVSDFEEVKNSIILNRTFEFLAELSEMTLERIHMNQIMDQMLIVEEQNRIANEIHDSVSQRLFGIVYSLHSLRVKSRSITTEELDQEYQFLSQTANTTMKELRASIYKLSSVKKGNKAFFVILEDYLTEYAKLHDIKIDYQLSGDESLLTQKIKNGLYRIICEACGNAVRHGECTVIVLTLAALEDKIIVEIEDNGIGIHLHNHEKENGIGLMNMRSIISSFSGSFSIDSLQGVGTKIQIEIPNVKMLKKQEVLG</sequence>
<evidence type="ECO:0000256" key="8">
    <source>
        <dbReference type="ARBA" id="ARBA00022679"/>
    </source>
</evidence>
<dbReference type="InterPro" id="IPR050482">
    <property type="entry name" value="Sensor_HK_TwoCompSys"/>
</dbReference>
<dbReference type="InterPro" id="IPR011712">
    <property type="entry name" value="Sig_transdc_His_kin_sub3_dim/P"/>
</dbReference>
<name>A0A544SY66_9BACI</name>
<dbReference type="GO" id="GO:0016020">
    <property type="term" value="C:membrane"/>
    <property type="evidence" value="ECO:0007669"/>
    <property type="project" value="InterPro"/>
</dbReference>
<dbReference type="PANTHER" id="PTHR24421">
    <property type="entry name" value="NITRATE/NITRITE SENSOR PROTEIN NARX-RELATED"/>
    <property type="match status" value="1"/>
</dbReference>
<keyword evidence="10" id="KW-0547">Nucleotide-binding</keyword>
<keyword evidence="14" id="KW-0902">Two-component regulatory system</keyword>
<dbReference type="InterPro" id="IPR003594">
    <property type="entry name" value="HATPase_dom"/>
</dbReference>
<dbReference type="InterPro" id="IPR004358">
    <property type="entry name" value="Sig_transdc_His_kin-like_C"/>
</dbReference>
<dbReference type="Gene3D" id="1.20.5.1930">
    <property type="match status" value="1"/>
</dbReference>
<dbReference type="InterPro" id="IPR036890">
    <property type="entry name" value="HATPase_C_sf"/>
</dbReference>
<dbReference type="SUPFAM" id="SSF55874">
    <property type="entry name" value="ATPase domain of HSP90 chaperone/DNA topoisomerase II/histidine kinase"/>
    <property type="match status" value="1"/>
</dbReference>
<gene>
    <name evidence="19" type="ORF">FG383_15270</name>
</gene>
<dbReference type="SMART" id="SM00387">
    <property type="entry name" value="HATPase_c"/>
    <property type="match status" value="1"/>
</dbReference>
<dbReference type="Pfam" id="PF02518">
    <property type="entry name" value="HATPase_c"/>
    <property type="match status" value="1"/>
</dbReference>
<evidence type="ECO:0000256" key="3">
    <source>
        <dbReference type="ARBA" id="ARBA00004496"/>
    </source>
</evidence>
<proteinExistence type="predicted"/>